<sequence>MDRLSPLFARFSLSANVFYSGALCGVVDFPNDRGIGMLHVLRRGQLRVIHANGERVEIVAPTLLFYRQSSVHRFEVDDPAGCDLVCAHIEFGAGMGLQILRGLPELLLVPMDDIAGVQPTLELLFAEAFTSRTGRSAAIDRLIEYFTILLLRHTVEASLVKAGVWRGWQMSVWPGR</sequence>
<protein>
    <recommendedName>
        <fullName evidence="2">AraC-type transcription regulator ligand-binding domain-containing protein</fullName>
    </recommendedName>
</protein>
<dbReference type="InterPro" id="IPR037923">
    <property type="entry name" value="HTH-like"/>
</dbReference>
<dbReference type="GO" id="GO:0003677">
    <property type="term" value="F:DNA binding"/>
    <property type="evidence" value="ECO:0007669"/>
    <property type="project" value="UniProtKB-KW"/>
</dbReference>
<gene>
    <name evidence="3" type="ORF">Csp_A15440</name>
</gene>
<dbReference type="Pfam" id="PF12852">
    <property type="entry name" value="Cupin_6"/>
    <property type="match status" value="1"/>
</dbReference>
<dbReference type="InterPro" id="IPR032783">
    <property type="entry name" value="AraC_lig"/>
</dbReference>
<proteinExistence type="predicted"/>
<keyword evidence="1" id="KW-0238">DNA-binding</keyword>
<dbReference type="AlphaFoldDB" id="C9YBP3"/>
<dbReference type="SUPFAM" id="SSF51215">
    <property type="entry name" value="Regulatory protein AraC"/>
    <property type="match status" value="1"/>
</dbReference>
<evidence type="ECO:0000256" key="1">
    <source>
        <dbReference type="ARBA" id="ARBA00023125"/>
    </source>
</evidence>
<organism evidence="3">
    <name type="scientific">Curvibacter symbiont subsp. Hydra magnipapillata</name>
    <dbReference type="NCBI Taxonomy" id="667019"/>
    <lineage>
        <taxon>Bacteria</taxon>
        <taxon>Pseudomonadati</taxon>
        <taxon>Pseudomonadota</taxon>
        <taxon>Betaproteobacteria</taxon>
        <taxon>Burkholderiales</taxon>
        <taxon>Comamonadaceae</taxon>
        <taxon>Curvibacter</taxon>
    </lineage>
</organism>
<evidence type="ECO:0000313" key="3">
    <source>
        <dbReference type="EMBL" id="CBA30095.1"/>
    </source>
</evidence>
<dbReference type="EMBL" id="FN543104">
    <property type="protein sequence ID" value="CBA30095.1"/>
    <property type="molecule type" value="Genomic_DNA"/>
</dbReference>
<feature type="domain" description="AraC-type transcription regulator ligand-binding" evidence="2">
    <location>
        <begin position="2"/>
        <end position="156"/>
    </location>
</feature>
<reference evidence="3" key="1">
    <citation type="journal article" date="2010" name="Nature">
        <title>The dynamic genome of Hydra.</title>
        <authorList>
            <person name="Chapman J.A."/>
            <person name="Kirkness E.F."/>
            <person name="Simakov O."/>
            <person name="Hampson S.E."/>
            <person name="Mitros T."/>
            <person name="Weinmaier T."/>
            <person name="Rattei T."/>
            <person name="Balasubramanian P.G."/>
            <person name="Borman J."/>
            <person name="Busam D."/>
            <person name="Disbennett K."/>
            <person name="Pfannkoch C."/>
            <person name="Sumin N."/>
            <person name="Sutton G."/>
            <person name="Viswanathan L."/>
            <person name="Walenz B."/>
            <person name="Goodstein D.M."/>
            <person name="Hellsten U."/>
            <person name="Kawashima T."/>
            <person name="Prochnik S.E."/>
            <person name="Putnam N.H."/>
            <person name="Shu S."/>
            <person name="Blumberg B."/>
            <person name="Dana C.E."/>
            <person name="Gee L."/>
            <person name="Kibler D.F."/>
            <person name="Law L."/>
            <person name="Lindgens D."/>
            <person name="Martinez D.E."/>
            <person name="Peng J."/>
            <person name="Wigge P.A."/>
            <person name="Bertulat B."/>
            <person name="Guder C."/>
            <person name="Nakamura Y."/>
            <person name="Ozbek S."/>
            <person name="Watanabe H."/>
            <person name="Khalturin K."/>
            <person name="Hemmrich G."/>
            <person name="Franke A."/>
            <person name="Augustin R."/>
            <person name="Fraune S."/>
            <person name="Hayakawa E."/>
            <person name="Hayakawa S."/>
            <person name="Hirose M."/>
            <person name="Hwang J."/>
            <person name="Ikeo K."/>
            <person name="Nishimiya-Fujisawa C."/>
            <person name="Ogura A."/>
            <person name="Takahashi T."/>
            <person name="Steinmetz P.R."/>
            <person name="Zhang X."/>
            <person name="Aufschnaiter R."/>
            <person name="Eder M.K."/>
            <person name="Gorny A.K."/>
            <person name="Salvenmoser W."/>
            <person name="Heimberg A.M."/>
            <person name="Wheeler B.M."/>
            <person name="Peterson K.J."/>
            <person name="Boettger A."/>
            <person name="Tischler P."/>
            <person name="Wolf A."/>
            <person name="Gojobori T."/>
            <person name="Remington K.A."/>
            <person name="Strausberg R.L."/>
            <person name="Venter J."/>
            <person name="Technau U."/>
            <person name="Hobmayer B."/>
            <person name="Bosch T.C."/>
            <person name="Holstein T.W."/>
            <person name="Fujisawa T."/>
            <person name="Bode H.R."/>
            <person name="David C.N."/>
            <person name="Rokhsar D.S."/>
            <person name="Steele R.E."/>
        </authorList>
    </citation>
    <scope>NUCLEOTIDE SEQUENCE</scope>
</reference>
<name>C9YBP3_CURXX</name>
<accession>C9YBP3</accession>
<evidence type="ECO:0000259" key="2">
    <source>
        <dbReference type="Pfam" id="PF12852"/>
    </source>
</evidence>